<dbReference type="AlphaFoldDB" id="A0ABD2PAN9"/>
<keyword evidence="3" id="KW-1185">Reference proteome</keyword>
<comment type="caution">
    <text evidence="2">The sequence shown here is derived from an EMBL/GenBank/DDBJ whole genome shotgun (WGS) entry which is preliminary data.</text>
</comment>
<reference evidence="2 3" key="1">
    <citation type="journal article" date="2021" name="BMC Biol.">
        <title>Horizontally acquired antibacterial genes associated with adaptive radiation of ladybird beetles.</title>
        <authorList>
            <person name="Li H.S."/>
            <person name="Tang X.F."/>
            <person name="Huang Y.H."/>
            <person name="Xu Z.Y."/>
            <person name="Chen M.L."/>
            <person name="Du X.Y."/>
            <person name="Qiu B.Y."/>
            <person name="Chen P.T."/>
            <person name="Zhang W."/>
            <person name="Slipinski A."/>
            <person name="Escalona H.E."/>
            <person name="Waterhouse R.M."/>
            <person name="Zwick A."/>
            <person name="Pang H."/>
        </authorList>
    </citation>
    <scope>NUCLEOTIDE SEQUENCE [LARGE SCALE GENOMIC DNA]</scope>
    <source>
        <strain evidence="2">SYSU2018</strain>
    </source>
</reference>
<proteinExistence type="predicted"/>
<feature type="compositionally biased region" description="Basic and acidic residues" evidence="1">
    <location>
        <begin position="258"/>
        <end position="272"/>
    </location>
</feature>
<feature type="compositionally biased region" description="Polar residues" evidence="1">
    <location>
        <begin position="149"/>
        <end position="161"/>
    </location>
</feature>
<gene>
    <name evidence="2" type="ORF">HHI36_002234</name>
</gene>
<feature type="region of interest" description="Disordered" evidence="1">
    <location>
        <begin position="451"/>
        <end position="500"/>
    </location>
</feature>
<evidence type="ECO:0000256" key="1">
    <source>
        <dbReference type="SAM" id="MobiDB-lite"/>
    </source>
</evidence>
<accession>A0ABD2PAN9</accession>
<feature type="compositionally biased region" description="Basic and acidic residues" evidence="1">
    <location>
        <begin position="466"/>
        <end position="500"/>
    </location>
</feature>
<name>A0ABD2PAN9_9CUCU</name>
<feature type="compositionally biased region" description="Polar residues" evidence="1">
    <location>
        <begin position="451"/>
        <end position="465"/>
    </location>
</feature>
<dbReference type="EMBL" id="JABFTP020000185">
    <property type="protein sequence ID" value="KAL3287772.1"/>
    <property type="molecule type" value="Genomic_DNA"/>
</dbReference>
<protein>
    <submittedName>
        <fullName evidence="2">Uncharacterized protein</fullName>
    </submittedName>
</protein>
<evidence type="ECO:0000313" key="2">
    <source>
        <dbReference type="EMBL" id="KAL3287772.1"/>
    </source>
</evidence>
<feature type="region of interest" description="Disordered" evidence="1">
    <location>
        <begin position="107"/>
        <end position="162"/>
    </location>
</feature>
<sequence>MDSVRQFLEAKIQRTSDFTEREVLPCLQEIDVLLEDFGKYAKALAKAIDSGDYGSVNKTKHTLRREFMKENSCPNTEVPSNKDHNDDRQILKQVKKEKISAVHIPSTGKDAVDMPAPTIIPSKNKRVKKERKTSTIRVKQEPNPEPRSTRLTPQTSSTRTSDVILCNKDIPVIELCDSEEEKTEKAPVRSTRTRTKKKAVEEVENSSATTRSTRTKTKKVAESESESEPSVAPTRVTRTKTRAIQKRERSGSGNQRVAENHKRSKSDPKTENDEVTNMSGRTEYEDANSELDGKSGDATFSKKTVETSPTKSNAQIMDKTMIIEKPQASRLLVPSNAEDLLTDDESMEEQKTSPQKAVKNCKKEVFSPYDQSPVKKKVEAFEKIKDNKAKAAAKLNTSRILSQIEENKGNVKEKAKCFTPVATKLLSKPGSSSASGISKYIGYKSAINDSTIKSSTPMKSPIQHTSRTDFKLREMKRQEREKELQKKELAKRAMSEDRRKKFEEKMLKVQQQKETLEREKIKALEAQRLKEEKHKMLLQQREEKYKLMRKENETKRLLAKQRAEEKKKEEEAQKLASQEKLNEIKKAEITNFRAQVAQKAIELPIYMRKAAPLLPTYDCYDSDDENNRQTKHIAAWTQKRNLISDAIMQEDIGHKIKNTFFCCQSHRIDLREIFEQIDARKLKRTSSAVWERAPRFTMLPHFEED</sequence>
<organism evidence="2 3">
    <name type="scientific">Cryptolaemus montrouzieri</name>
    <dbReference type="NCBI Taxonomy" id="559131"/>
    <lineage>
        <taxon>Eukaryota</taxon>
        <taxon>Metazoa</taxon>
        <taxon>Ecdysozoa</taxon>
        <taxon>Arthropoda</taxon>
        <taxon>Hexapoda</taxon>
        <taxon>Insecta</taxon>
        <taxon>Pterygota</taxon>
        <taxon>Neoptera</taxon>
        <taxon>Endopterygota</taxon>
        <taxon>Coleoptera</taxon>
        <taxon>Polyphaga</taxon>
        <taxon>Cucujiformia</taxon>
        <taxon>Coccinelloidea</taxon>
        <taxon>Coccinellidae</taxon>
        <taxon>Scymninae</taxon>
        <taxon>Scymnini</taxon>
        <taxon>Cryptolaemus</taxon>
    </lineage>
</organism>
<feature type="region of interest" description="Disordered" evidence="1">
    <location>
        <begin position="179"/>
        <end position="359"/>
    </location>
</feature>
<evidence type="ECO:0000313" key="3">
    <source>
        <dbReference type="Proteomes" id="UP001516400"/>
    </source>
</evidence>
<feature type="compositionally biased region" description="Basic and acidic residues" evidence="1">
    <location>
        <begin position="138"/>
        <end position="148"/>
    </location>
</feature>
<feature type="compositionally biased region" description="Polar residues" evidence="1">
    <location>
        <begin position="306"/>
        <end position="315"/>
    </location>
</feature>
<dbReference type="Proteomes" id="UP001516400">
    <property type="component" value="Unassembled WGS sequence"/>
</dbReference>